<accession>A0A931M1M5</accession>
<dbReference type="Proteomes" id="UP000727962">
    <property type="component" value="Unassembled WGS sequence"/>
</dbReference>
<feature type="compositionally biased region" description="Low complexity" evidence="2">
    <location>
        <begin position="343"/>
        <end position="354"/>
    </location>
</feature>
<evidence type="ECO:0000256" key="2">
    <source>
        <dbReference type="SAM" id="MobiDB-lite"/>
    </source>
</evidence>
<feature type="region of interest" description="Disordered" evidence="2">
    <location>
        <begin position="179"/>
        <end position="206"/>
    </location>
</feature>
<feature type="repeat" description="TPR" evidence="1">
    <location>
        <begin position="82"/>
        <end position="115"/>
    </location>
</feature>
<dbReference type="SUPFAM" id="SSF48452">
    <property type="entry name" value="TPR-like"/>
    <property type="match status" value="1"/>
</dbReference>
<evidence type="ECO:0000256" key="3">
    <source>
        <dbReference type="SAM" id="Phobius"/>
    </source>
</evidence>
<reference evidence="4" key="1">
    <citation type="submission" date="2020-07" db="EMBL/GenBank/DDBJ databases">
        <title>Huge and variable diversity of episymbiotic CPR bacteria and DPANN archaea in groundwater ecosystems.</title>
        <authorList>
            <person name="He C.Y."/>
            <person name="Keren R."/>
            <person name="Whittaker M."/>
            <person name="Farag I.F."/>
            <person name="Doudna J."/>
            <person name="Cate J.H.D."/>
            <person name="Banfield J.F."/>
        </authorList>
    </citation>
    <scope>NUCLEOTIDE SEQUENCE</scope>
    <source>
        <strain evidence="4">NC_groundwater_17_Pr7_B-0.1um_64_12</strain>
    </source>
</reference>
<comment type="caution">
    <text evidence="4">The sequence shown here is derived from an EMBL/GenBank/DDBJ whole genome shotgun (WGS) entry which is preliminary data.</text>
</comment>
<proteinExistence type="predicted"/>
<feature type="transmembrane region" description="Helical" evidence="3">
    <location>
        <begin position="153"/>
        <end position="172"/>
    </location>
</feature>
<dbReference type="SMART" id="SM00028">
    <property type="entry name" value="TPR"/>
    <property type="match status" value="2"/>
</dbReference>
<dbReference type="Gene3D" id="1.25.40.10">
    <property type="entry name" value="Tetratricopeptide repeat domain"/>
    <property type="match status" value="1"/>
</dbReference>
<dbReference type="PROSITE" id="PS50005">
    <property type="entry name" value="TPR"/>
    <property type="match status" value="1"/>
</dbReference>
<keyword evidence="3" id="KW-1133">Transmembrane helix</keyword>
<feature type="compositionally biased region" description="Pro residues" evidence="2">
    <location>
        <begin position="374"/>
        <end position="385"/>
    </location>
</feature>
<protein>
    <submittedName>
        <fullName evidence="4">Tetratricopeptide repeat protein</fullName>
    </submittedName>
</protein>
<name>A0A931M1M5_FIMGI</name>
<dbReference type="Pfam" id="PF13432">
    <property type="entry name" value="TPR_16"/>
    <property type="match status" value="1"/>
</dbReference>
<keyword evidence="1" id="KW-0802">TPR repeat</keyword>
<evidence type="ECO:0000313" key="5">
    <source>
        <dbReference type="Proteomes" id="UP000727962"/>
    </source>
</evidence>
<sequence>MEAPAPEKKFNICDRCFASVPVTQPFCPECGAPLGSEELLTRDAGETAYAELARANLLRMRGEYKEAEEQCLAVLRRLPNNAGANTLLGDICAERNDLEHAMQWYELAVDLLPGDAAIKRKLDNVAERLRTAEAAATARDLGFPRSSSQKTRFVLSLLLPILMVAVAAYYMGQKQGAKPPSAGNASVTAPVEAPAQGSGTAGAERRPENTAALALVGDTDLLAQLQKASTDGYRAYLVFEDPRDKALLLCFGALDADYRSVAARLARSLTELAPDALRVTVRGLRGGKLVYTADVLRSRLKEVSDPSWSEQNSKETWVDHILTNEWTATDLTPPATPQPEPQTPTQAPQSAQPADDSKSTVPAPSDKGAGQPESPQPKETPPTTEPPTKSGDGTQQG</sequence>
<keyword evidence="3" id="KW-0472">Membrane</keyword>
<evidence type="ECO:0000313" key="4">
    <source>
        <dbReference type="EMBL" id="MBI1757316.1"/>
    </source>
</evidence>
<dbReference type="EMBL" id="JACOSL010000059">
    <property type="protein sequence ID" value="MBI1757316.1"/>
    <property type="molecule type" value="Genomic_DNA"/>
</dbReference>
<dbReference type="AlphaFoldDB" id="A0A931M1M5"/>
<dbReference type="InterPro" id="IPR019734">
    <property type="entry name" value="TPR_rpt"/>
</dbReference>
<keyword evidence="3" id="KW-0812">Transmembrane</keyword>
<gene>
    <name evidence="4" type="ORF">HYR64_09450</name>
</gene>
<dbReference type="InterPro" id="IPR011990">
    <property type="entry name" value="TPR-like_helical_dom_sf"/>
</dbReference>
<evidence type="ECO:0000256" key="1">
    <source>
        <dbReference type="PROSITE-ProRule" id="PRU00339"/>
    </source>
</evidence>
<feature type="region of interest" description="Disordered" evidence="2">
    <location>
        <begin position="329"/>
        <end position="397"/>
    </location>
</feature>
<organism evidence="4 5">
    <name type="scientific">Fimbriimonas ginsengisoli</name>
    <dbReference type="NCBI Taxonomy" id="1005039"/>
    <lineage>
        <taxon>Bacteria</taxon>
        <taxon>Bacillati</taxon>
        <taxon>Armatimonadota</taxon>
        <taxon>Fimbriimonadia</taxon>
        <taxon>Fimbriimonadales</taxon>
        <taxon>Fimbriimonadaceae</taxon>
        <taxon>Fimbriimonas</taxon>
    </lineage>
</organism>